<reference evidence="1 3" key="1">
    <citation type="submission" date="2016-03" db="EMBL/GenBank/DDBJ databases">
        <title>Microsymbionts genomes from the relict species Vavilovia formosa (Stev.) Fed.</title>
        <authorList>
            <person name="Kopat V."/>
            <person name="Chirak E."/>
            <person name="Kimeklis A."/>
            <person name="Andronov E."/>
        </authorList>
    </citation>
    <scope>NUCLEOTIDE SEQUENCE [LARGE SCALE GENOMIC DNA]</scope>
    <source>
        <strain evidence="1 3">Vaf07</strain>
    </source>
</reference>
<sequence length="108" mass="11933">MAEEVATNGRVIFGRGYNVWIMAIDGTWRRSCVLKAVSSHDAELILETSIEGLNLKEFFLLLSSTGLAYRRCELVKVNGAQIDIRFLNTKGSKKKSPAKSDHGDMADA</sequence>
<dbReference type="AlphaFoldDB" id="A0A164AGS6"/>
<reference evidence="4" key="2">
    <citation type="journal article" date="2020" name="Mol. Plant Microbe">
        <title>Rhizobial microsymbionts of the narrowly endemic Oxytropis species growing in Kamchatka are characterized by significant genetic diversity and possess a set of genes that are associated with T3SS and T6SS secretion systems and can affect the development of symbiosis.</title>
        <authorList>
            <person name="Safronova V."/>
            <person name="Guro P."/>
            <person name="Sazanova A."/>
            <person name="Kuznetsova I."/>
            <person name="Belimov A."/>
            <person name="Yakubov V."/>
            <person name="Chirak E."/>
            <person name="Afonin A."/>
            <person name="Gogolev Y."/>
            <person name="Andronov E."/>
            <person name="Tikhonovich I."/>
        </authorList>
    </citation>
    <scope>NUCLEOTIDE SEQUENCE [LARGE SCALE GENOMIC DNA]</scope>
    <source>
        <strain evidence="4">581</strain>
    </source>
</reference>
<evidence type="ECO:0000313" key="2">
    <source>
        <dbReference type="EMBL" id="QND70704.1"/>
    </source>
</evidence>
<reference evidence="2" key="3">
    <citation type="journal article" date="2020" name="Mol. Plant Microbe Interact.">
        <title>Complete genome sequences of four natural Pseudomonas isolates that catabolize a wide range of aromatic compounds relevant to lignin valorization.</title>
        <authorList>
            <person name="Hatmaker E.A."/>
            <person name="Presle G."/>
            <person name="Cannon O."/>
            <person name="Guss A.M."/>
            <person name="Elkins J.G."/>
        </authorList>
    </citation>
    <scope>NUCLEOTIDE SEQUENCE</scope>
    <source>
        <strain evidence="2">581</strain>
    </source>
</reference>
<gene>
    <name evidence="1" type="ORF">A4A58_20810</name>
    <name evidence="2" type="ORF">HB776_05245</name>
</gene>
<accession>A0A164AGS6</accession>
<dbReference type="OrthoDB" id="7960026at2"/>
<name>A0A164AGS6_9BRAD</name>
<dbReference type="Proteomes" id="UP000076574">
    <property type="component" value="Unassembled WGS sequence"/>
</dbReference>
<dbReference type="EMBL" id="LVYV01000002">
    <property type="protein sequence ID" value="KZD24786.1"/>
    <property type="molecule type" value="Genomic_DNA"/>
</dbReference>
<keyword evidence="3" id="KW-1185">Reference proteome</keyword>
<dbReference type="Proteomes" id="UP000515291">
    <property type="component" value="Chromosome"/>
</dbReference>
<dbReference type="EMBL" id="CP050292">
    <property type="protein sequence ID" value="QND70704.1"/>
    <property type="molecule type" value="Genomic_DNA"/>
</dbReference>
<proteinExistence type="predicted"/>
<evidence type="ECO:0000313" key="3">
    <source>
        <dbReference type="Proteomes" id="UP000076574"/>
    </source>
</evidence>
<evidence type="ECO:0000313" key="1">
    <source>
        <dbReference type="EMBL" id="KZD24786.1"/>
    </source>
</evidence>
<evidence type="ECO:0000313" key="4">
    <source>
        <dbReference type="Proteomes" id="UP000515291"/>
    </source>
</evidence>
<dbReference type="KEGG" id="trb:HB776_05245"/>
<protein>
    <submittedName>
        <fullName evidence="2">PilZ domain-containing protein</fullName>
    </submittedName>
    <submittedName>
        <fullName evidence="1">Pilus assembly protein PilZ</fullName>
    </submittedName>
</protein>
<dbReference type="RefSeq" id="WP_068730616.1">
    <property type="nucleotide sequence ID" value="NZ_CP050292.1"/>
</dbReference>
<organism evidence="1 3">
    <name type="scientific">Tardiphaga robiniae</name>
    <dbReference type="NCBI Taxonomy" id="943830"/>
    <lineage>
        <taxon>Bacteria</taxon>
        <taxon>Pseudomonadati</taxon>
        <taxon>Pseudomonadota</taxon>
        <taxon>Alphaproteobacteria</taxon>
        <taxon>Hyphomicrobiales</taxon>
        <taxon>Nitrobacteraceae</taxon>
        <taxon>Tardiphaga</taxon>
    </lineage>
</organism>